<gene>
    <name evidence="2" type="ORF">ACJMK2_000771</name>
</gene>
<dbReference type="PANTHER" id="PTHR46623:SF6">
    <property type="entry name" value="ALPHA_BETA-HYDROLASES SUPERFAMILY PROTEIN"/>
    <property type="match status" value="1"/>
</dbReference>
<evidence type="ECO:0000313" key="3">
    <source>
        <dbReference type="Proteomes" id="UP001634394"/>
    </source>
</evidence>
<comment type="caution">
    <text evidence="2">The sequence shown here is derived from an EMBL/GenBank/DDBJ whole genome shotgun (WGS) entry which is preliminary data.</text>
</comment>
<dbReference type="InterPro" id="IPR029058">
    <property type="entry name" value="AB_hydrolase_fold"/>
</dbReference>
<dbReference type="InterPro" id="IPR002925">
    <property type="entry name" value="Dienelactn_hydro"/>
</dbReference>
<dbReference type="Gene3D" id="3.40.50.1820">
    <property type="entry name" value="alpha/beta hydrolase"/>
    <property type="match status" value="1"/>
</dbReference>
<accession>A0ABD3XTR2</accession>
<sequence>MATHVTYRHLRSGLRTLSCLFYSTMSSKKVTFKSENTIGDCPGTLDGDVAKTKKGLIVLQEWWGVNVQIQQQASELAKMGNFVTLVPDLYRGKVAKDNEEAGHYMGNLDWPGAVKDIDGAAKYLKELGCKKVGVTGFCMGGALSLASAALSPNLSAAAPFYGIPDPKLADLTTIKIPLQCHFGSEDTLAGFSSPDDAKKLKEKLSAAGVDITLYMYDNAGHGFTHKGGHNYKEDAAKLAQKRLCDFMNEKLS</sequence>
<name>A0ABD3XTR2_SINWO</name>
<evidence type="ECO:0000313" key="2">
    <source>
        <dbReference type="EMBL" id="KAL3888403.1"/>
    </source>
</evidence>
<proteinExistence type="predicted"/>
<evidence type="ECO:0000259" key="1">
    <source>
        <dbReference type="Pfam" id="PF01738"/>
    </source>
</evidence>
<reference evidence="2 3" key="1">
    <citation type="submission" date="2024-11" db="EMBL/GenBank/DDBJ databases">
        <title>Chromosome-level genome assembly of the freshwater bivalve Anodonta woodiana.</title>
        <authorList>
            <person name="Chen X."/>
        </authorList>
    </citation>
    <scope>NUCLEOTIDE SEQUENCE [LARGE SCALE GENOMIC DNA]</scope>
    <source>
        <strain evidence="2">MN2024</strain>
        <tissue evidence="2">Gills</tissue>
    </source>
</reference>
<protein>
    <recommendedName>
        <fullName evidence="1">Dienelactone hydrolase domain-containing protein</fullName>
    </recommendedName>
</protein>
<dbReference type="PANTHER" id="PTHR46623">
    <property type="entry name" value="CARBOXYMETHYLENEBUTENOLIDASE-RELATED"/>
    <property type="match status" value="1"/>
</dbReference>
<dbReference type="EMBL" id="JBJQND010000001">
    <property type="protein sequence ID" value="KAL3888403.1"/>
    <property type="molecule type" value="Genomic_DNA"/>
</dbReference>
<dbReference type="Proteomes" id="UP001634394">
    <property type="component" value="Unassembled WGS sequence"/>
</dbReference>
<dbReference type="Pfam" id="PF01738">
    <property type="entry name" value="DLH"/>
    <property type="match status" value="1"/>
</dbReference>
<dbReference type="AlphaFoldDB" id="A0ABD3XTR2"/>
<organism evidence="2 3">
    <name type="scientific">Sinanodonta woodiana</name>
    <name type="common">Chinese pond mussel</name>
    <name type="synonym">Anodonta woodiana</name>
    <dbReference type="NCBI Taxonomy" id="1069815"/>
    <lineage>
        <taxon>Eukaryota</taxon>
        <taxon>Metazoa</taxon>
        <taxon>Spiralia</taxon>
        <taxon>Lophotrochozoa</taxon>
        <taxon>Mollusca</taxon>
        <taxon>Bivalvia</taxon>
        <taxon>Autobranchia</taxon>
        <taxon>Heteroconchia</taxon>
        <taxon>Palaeoheterodonta</taxon>
        <taxon>Unionida</taxon>
        <taxon>Unionoidea</taxon>
        <taxon>Unionidae</taxon>
        <taxon>Unioninae</taxon>
        <taxon>Sinanodonta</taxon>
    </lineage>
</organism>
<dbReference type="InterPro" id="IPR051049">
    <property type="entry name" value="Dienelactone_hydrolase-like"/>
</dbReference>
<keyword evidence="3" id="KW-1185">Reference proteome</keyword>
<feature type="domain" description="Dienelactone hydrolase" evidence="1">
    <location>
        <begin position="52"/>
        <end position="249"/>
    </location>
</feature>
<dbReference type="SUPFAM" id="SSF53474">
    <property type="entry name" value="alpha/beta-Hydrolases"/>
    <property type="match status" value="1"/>
</dbReference>